<name>A0A3B0PGT6_MYCGL</name>
<evidence type="ECO:0000313" key="2">
    <source>
        <dbReference type="Proteomes" id="UP000260136"/>
    </source>
</evidence>
<protein>
    <submittedName>
        <fullName evidence="1">Cytadherence accessory protein 1</fullName>
    </submittedName>
</protein>
<dbReference type="InterPro" id="IPR021199">
    <property type="entry name" value="Cytadherence_HMW-1_N"/>
</dbReference>
<gene>
    <name evidence="1" type="primary">hmw1</name>
    <name evidence="1" type="ORF">NCTC10115_01218</name>
</gene>
<reference evidence="2" key="1">
    <citation type="submission" date="2018-06" db="EMBL/GenBank/DDBJ databases">
        <authorList>
            <consortium name="Pathogen Informatics"/>
        </authorList>
    </citation>
    <scope>NUCLEOTIDE SEQUENCE [LARGE SCALE GENOMIC DNA]</scope>
    <source>
        <strain evidence="2">NCTC10115</strain>
    </source>
</reference>
<dbReference type="AlphaFoldDB" id="A0A3B0PGT6"/>
<dbReference type="EMBL" id="LS991952">
    <property type="protein sequence ID" value="SYV95070.1"/>
    <property type="molecule type" value="Genomic_DNA"/>
</dbReference>
<dbReference type="Proteomes" id="UP000260136">
    <property type="component" value="Chromosome"/>
</dbReference>
<evidence type="ECO:0000313" key="1">
    <source>
        <dbReference type="EMBL" id="SYV95070.1"/>
    </source>
</evidence>
<organism evidence="1 2">
    <name type="scientific">Mycoplasmoides gallisepticum</name>
    <name type="common">Mycoplasma gallisepticum</name>
    <dbReference type="NCBI Taxonomy" id="2096"/>
    <lineage>
        <taxon>Bacteria</taxon>
        <taxon>Bacillati</taxon>
        <taxon>Mycoplasmatota</taxon>
        <taxon>Mycoplasmoidales</taxon>
        <taxon>Mycoplasmoidaceae</taxon>
        <taxon>Mycoplasmoides</taxon>
    </lineage>
</organism>
<proteinExistence type="predicted"/>
<accession>A0A3B0PGT6</accession>
<feature type="non-terminal residue" evidence="1">
    <location>
        <position position="134"/>
    </location>
</feature>
<sequence length="134" mass="15293">MIKGTEFIVAKKTKNKKKNHFEDIQTTNDINEEESEAIFGNLYDGADEVLPASLAYENGQLPEDGSIQVAFDADDNAYYISYDPENEIFIEPYEKYELDVSALYDAEGNPFDFFANYHVEGAETSQEEESGEYW</sequence>
<dbReference type="NCBIfam" id="TIGR03836">
    <property type="entry name" value="termin_org_HMW1"/>
    <property type="match status" value="1"/>
</dbReference>